<dbReference type="EMBL" id="CP035494">
    <property type="protein sequence ID" value="QAY60607.1"/>
    <property type="molecule type" value="Genomic_DNA"/>
</dbReference>
<organism evidence="2 3">
    <name type="scientific">Microbacterium protaetiae</name>
    <dbReference type="NCBI Taxonomy" id="2509458"/>
    <lineage>
        <taxon>Bacteria</taxon>
        <taxon>Bacillati</taxon>
        <taxon>Actinomycetota</taxon>
        <taxon>Actinomycetes</taxon>
        <taxon>Micrococcales</taxon>
        <taxon>Microbacteriaceae</taxon>
        <taxon>Microbacterium</taxon>
    </lineage>
</organism>
<dbReference type="Proteomes" id="UP000293995">
    <property type="component" value="Chromosome"/>
</dbReference>
<gene>
    <name evidence="2" type="ORF">ET475_11815</name>
</gene>
<keyword evidence="3" id="KW-1185">Reference proteome</keyword>
<dbReference type="AlphaFoldDB" id="A0A4P6EKD8"/>
<name>A0A4P6EKD8_9MICO</name>
<dbReference type="OrthoDB" id="477186at2"/>
<dbReference type="KEGG" id="mprt:ET475_11815"/>
<evidence type="ECO:0000256" key="1">
    <source>
        <dbReference type="SAM" id="Coils"/>
    </source>
</evidence>
<keyword evidence="2" id="KW-0808">Transferase</keyword>
<evidence type="ECO:0000313" key="3">
    <source>
        <dbReference type="Proteomes" id="UP000293995"/>
    </source>
</evidence>
<sequence>MRSGASKTCQRAHCTRTFVSLTGPEWNIGDALIRRGTLDWARDSSSDLVVYAGAAPDVWLRQLGVPDDAIVLRSKRSVPKWLWMLVTAPPRPVLIFEAGEVPLDRGNGLRELVFFVETLIVRIKRGIVVRPPRGIRAPTNPARWLHARAARLSQIALWRDDASAAVVGGGRVAPDIGFAAGVRTGRPWVERSELIVSLRGARPMPGDAWVQAVRAAAAAEGLLIRTVVQVREDEPRARELSDALGGVFEPWGATDPVTQETLLRERYDGARLVISDRMHVLVLAALSGAVPAELVPHPTHKITDAFATVGLNDISLDAATSDPDRMQQFLREQLGRTAEVTERMRDADQTLSDLEAEVRDTIRAARS</sequence>
<dbReference type="GO" id="GO:0016740">
    <property type="term" value="F:transferase activity"/>
    <property type="evidence" value="ECO:0007669"/>
    <property type="project" value="UniProtKB-KW"/>
</dbReference>
<keyword evidence="1" id="KW-0175">Coiled coil</keyword>
<dbReference type="RefSeq" id="WP_129390355.1">
    <property type="nucleotide sequence ID" value="NZ_CP035494.1"/>
</dbReference>
<feature type="coiled-coil region" evidence="1">
    <location>
        <begin position="337"/>
        <end position="364"/>
    </location>
</feature>
<proteinExistence type="predicted"/>
<protein>
    <submittedName>
        <fullName evidence="2">Polysaccharide pyruvyl transferase family protein</fullName>
    </submittedName>
</protein>
<evidence type="ECO:0000313" key="2">
    <source>
        <dbReference type="EMBL" id="QAY60607.1"/>
    </source>
</evidence>
<accession>A0A4P6EKD8</accession>
<reference evidence="2 3" key="1">
    <citation type="submission" date="2019-01" db="EMBL/GenBank/DDBJ databases">
        <title>Genome sequencing of strain DFW100M-13.</title>
        <authorList>
            <person name="Heo J."/>
            <person name="Kim S.-J."/>
            <person name="Kim J.-S."/>
            <person name="Hong S.-B."/>
            <person name="Kwon S.-W."/>
        </authorList>
    </citation>
    <scope>NUCLEOTIDE SEQUENCE [LARGE SCALE GENOMIC DNA]</scope>
    <source>
        <strain evidence="2 3">DFW100M-13</strain>
    </source>
</reference>